<evidence type="ECO:0000313" key="1">
    <source>
        <dbReference type="EMBL" id="THU77040.1"/>
    </source>
</evidence>
<accession>A0A4S8KNA9</accession>
<keyword evidence="2" id="KW-1185">Reference proteome</keyword>
<proteinExistence type="predicted"/>
<reference evidence="1 2" key="1">
    <citation type="journal article" date="2019" name="Nat. Ecol. Evol.">
        <title>Megaphylogeny resolves global patterns of mushroom evolution.</title>
        <authorList>
            <person name="Varga T."/>
            <person name="Krizsan K."/>
            <person name="Foldi C."/>
            <person name="Dima B."/>
            <person name="Sanchez-Garcia M."/>
            <person name="Sanchez-Ramirez S."/>
            <person name="Szollosi G.J."/>
            <person name="Szarkandi J.G."/>
            <person name="Papp V."/>
            <person name="Albert L."/>
            <person name="Andreopoulos W."/>
            <person name="Angelini C."/>
            <person name="Antonin V."/>
            <person name="Barry K.W."/>
            <person name="Bougher N.L."/>
            <person name="Buchanan P."/>
            <person name="Buyck B."/>
            <person name="Bense V."/>
            <person name="Catcheside P."/>
            <person name="Chovatia M."/>
            <person name="Cooper J."/>
            <person name="Damon W."/>
            <person name="Desjardin D."/>
            <person name="Finy P."/>
            <person name="Geml J."/>
            <person name="Haridas S."/>
            <person name="Hughes K."/>
            <person name="Justo A."/>
            <person name="Karasinski D."/>
            <person name="Kautmanova I."/>
            <person name="Kiss B."/>
            <person name="Kocsube S."/>
            <person name="Kotiranta H."/>
            <person name="LaButti K.M."/>
            <person name="Lechner B.E."/>
            <person name="Liimatainen K."/>
            <person name="Lipzen A."/>
            <person name="Lukacs Z."/>
            <person name="Mihaltcheva S."/>
            <person name="Morgado L.N."/>
            <person name="Niskanen T."/>
            <person name="Noordeloos M.E."/>
            <person name="Ohm R.A."/>
            <person name="Ortiz-Santana B."/>
            <person name="Ovrebo C."/>
            <person name="Racz N."/>
            <person name="Riley R."/>
            <person name="Savchenko A."/>
            <person name="Shiryaev A."/>
            <person name="Soop K."/>
            <person name="Spirin V."/>
            <person name="Szebenyi C."/>
            <person name="Tomsovsky M."/>
            <person name="Tulloss R.E."/>
            <person name="Uehling J."/>
            <person name="Grigoriev I.V."/>
            <person name="Vagvolgyi C."/>
            <person name="Papp T."/>
            <person name="Martin F.M."/>
            <person name="Miettinen O."/>
            <person name="Hibbett D.S."/>
            <person name="Nagy L.G."/>
        </authorList>
    </citation>
    <scope>NUCLEOTIDE SEQUENCE [LARGE SCALE GENOMIC DNA]</scope>
    <source>
        <strain evidence="1 2">CBS 962.96</strain>
    </source>
</reference>
<organism evidence="1 2">
    <name type="scientific">Dendrothele bispora (strain CBS 962.96)</name>
    <dbReference type="NCBI Taxonomy" id="1314807"/>
    <lineage>
        <taxon>Eukaryota</taxon>
        <taxon>Fungi</taxon>
        <taxon>Dikarya</taxon>
        <taxon>Basidiomycota</taxon>
        <taxon>Agaricomycotina</taxon>
        <taxon>Agaricomycetes</taxon>
        <taxon>Agaricomycetidae</taxon>
        <taxon>Agaricales</taxon>
        <taxon>Agaricales incertae sedis</taxon>
        <taxon>Dendrothele</taxon>
    </lineage>
</organism>
<sequence length="83" mass="9580">MEPSATLRKVSAIEGKSLLPHFLQHASGIPKNFVDLSRFQSPDHLRLTVNRCSFIHKRSCRWIYMFLGVRIIHSCKVARFTVV</sequence>
<dbReference type="Proteomes" id="UP000297245">
    <property type="component" value="Unassembled WGS sequence"/>
</dbReference>
<feature type="non-terminal residue" evidence="1">
    <location>
        <position position="83"/>
    </location>
</feature>
<evidence type="ECO:0000313" key="2">
    <source>
        <dbReference type="Proteomes" id="UP000297245"/>
    </source>
</evidence>
<name>A0A4S8KNA9_DENBC</name>
<dbReference type="EMBL" id="ML180584">
    <property type="protein sequence ID" value="THU77040.1"/>
    <property type="molecule type" value="Genomic_DNA"/>
</dbReference>
<protein>
    <submittedName>
        <fullName evidence="1">Uncharacterized protein</fullName>
    </submittedName>
</protein>
<dbReference type="AlphaFoldDB" id="A0A4S8KNA9"/>
<gene>
    <name evidence="1" type="ORF">K435DRAFT_786889</name>
</gene>